<reference evidence="1 2" key="1">
    <citation type="journal article" date="2014" name="PLoS Genet.">
        <title>Phylogenetically driven sequencing of extremely halophilic archaea reveals strategies for static and dynamic osmo-response.</title>
        <authorList>
            <person name="Becker E.A."/>
            <person name="Seitzer P.M."/>
            <person name="Tritt A."/>
            <person name="Larsen D."/>
            <person name="Krusor M."/>
            <person name="Yao A.I."/>
            <person name="Wu D."/>
            <person name="Madern D."/>
            <person name="Eisen J.A."/>
            <person name="Darling A.E."/>
            <person name="Facciotti M.T."/>
        </authorList>
    </citation>
    <scope>NUCLEOTIDE SEQUENCE [LARGE SCALE GENOMIC DNA]</scope>
    <source>
        <strain evidence="1 2">JCM 10989</strain>
    </source>
</reference>
<accession>L9ZV84</accession>
<dbReference type="RefSeq" id="WP_006653957.1">
    <property type="nucleotide sequence ID" value="NZ_AOIM01000037.1"/>
</dbReference>
<evidence type="ECO:0000313" key="2">
    <source>
        <dbReference type="Proteomes" id="UP000011519"/>
    </source>
</evidence>
<sequence length="105" mass="11972">MSTPPSETEHHDVTLSREEEWVVHHSLVDRVDDALDEESTPPSWTLSLVDTVESNDETEQFTTAQIRRLTTLLTEYVDREETPSRDVEHGRAAIDRLDGVLESRG</sequence>
<dbReference type="Pfam" id="PF25251">
    <property type="entry name" value="DUF7853"/>
    <property type="match status" value="1"/>
</dbReference>
<proteinExistence type="predicted"/>
<dbReference type="EMBL" id="AOIM01000037">
    <property type="protein sequence ID" value="ELY89058.1"/>
    <property type="molecule type" value="Genomic_DNA"/>
</dbReference>
<protein>
    <submittedName>
        <fullName evidence="1">Uncharacterized protein</fullName>
    </submittedName>
</protein>
<keyword evidence="2" id="KW-1185">Reference proteome</keyword>
<dbReference type="AlphaFoldDB" id="L9ZV84"/>
<dbReference type="OrthoDB" id="205738at2157"/>
<dbReference type="PATRIC" id="fig|1227493.4.peg.2801"/>
<evidence type="ECO:0000313" key="1">
    <source>
        <dbReference type="EMBL" id="ELY89058.1"/>
    </source>
</evidence>
<organism evidence="1 2">
    <name type="scientific">Natrialba hulunbeirensis JCM 10989</name>
    <dbReference type="NCBI Taxonomy" id="1227493"/>
    <lineage>
        <taxon>Archaea</taxon>
        <taxon>Methanobacteriati</taxon>
        <taxon>Methanobacteriota</taxon>
        <taxon>Stenosarchaea group</taxon>
        <taxon>Halobacteria</taxon>
        <taxon>Halobacteriales</taxon>
        <taxon>Natrialbaceae</taxon>
        <taxon>Natrialba</taxon>
    </lineage>
</organism>
<gene>
    <name evidence="1" type="ORF">C483_13945</name>
</gene>
<dbReference type="Proteomes" id="UP000011519">
    <property type="component" value="Unassembled WGS sequence"/>
</dbReference>
<name>L9ZV84_9EURY</name>
<comment type="caution">
    <text evidence="1">The sequence shown here is derived from an EMBL/GenBank/DDBJ whole genome shotgun (WGS) entry which is preliminary data.</text>
</comment>
<dbReference type="InterPro" id="IPR057175">
    <property type="entry name" value="DUF7853"/>
</dbReference>